<dbReference type="EMBL" id="FORY01000014">
    <property type="protein sequence ID" value="SFJ92809.1"/>
    <property type="molecule type" value="Genomic_DNA"/>
</dbReference>
<dbReference type="Gene3D" id="1.10.443.10">
    <property type="entry name" value="Intergrase catalytic core"/>
    <property type="match status" value="1"/>
</dbReference>
<organism evidence="3 4">
    <name type="scientific">Celeribacter halophilus</name>
    <dbReference type="NCBI Taxonomy" id="576117"/>
    <lineage>
        <taxon>Bacteria</taxon>
        <taxon>Pseudomonadati</taxon>
        <taxon>Pseudomonadota</taxon>
        <taxon>Alphaproteobacteria</taxon>
        <taxon>Rhodobacterales</taxon>
        <taxon>Roseobacteraceae</taxon>
        <taxon>Celeribacter</taxon>
    </lineage>
</organism>
<dbReference type="OrthoDB" id="9785687at2"/>
<dbReference type="Proteomes" id="UP000183299">
    <property type="component" value="Unassembled WGS sequence"/>
</dbReference>
<proteinExistence type="predicted"/>
<protein>
    <submittedName>
        <fullName evidence="3">Phage integrase family protein</fullName>
    </submittedName>
</protein>
<dbReference type="PROSITE" id="PS51898">
    <property type="entry name" value="TYR_RECOMBINASE"/>
    <property type="match status" value="1"/>
</dbReference>
<dbReference type="STRING" id="576117.SAMN04488138_11475"/>
<evidence type="ECO:0000259" key="2">
    <source>
        <dbReference type="PROSITE" id="PS51898"/>
    </source>
</evidence>
<dbReference type="GO" id="GO:0006310">
    <property type="term" value="P:DNA recombination"/>
    <property type="evidence" value="ECO:0007669"/>
    <property type="project" value="UniProtKB-KW"/>
</dbReference>
<dbReference type="InterPro" id="IPR002104">
    <property type="entry name" value="Integrase_catalytic"/>
</dbReference>
<dbReference type="AlphaFoldDB" id="A0A1I3VCS1"/>
<evidence type="ECO:0000256" key="1">
    <source>
        <dbReference type="ARBA" id="ARBA00023172"/>
    </source>
</evidence>
<dbReference type="InterPro" id="IPR013762">
    <property type="entry name" value="Integrase-like_cat_sf"/>
</dbReference>
<gene>
    <name evidence="3" type="ORF">SAMN04488138_11475</name>
</gene>
<feature type="domain" description="Tyr recombinase" evidence="2">
    <location>
        <begin position="433"/>
        <end position="628"/>
    </location>
</feature>
<evidence type="ECO:0000313" key="3">
    <source>
        <dbReference type="EMBL" id="SFJ92809.1"/>
    </source>
</evidence>
<reference evidence="3 4" key="1">
    <citation type="submission" date="2016-10" db="EMBL/GenBank/DDBJ databases">
        <authorList>
            <person name="de Groot N.N."/>
        </authorList>
    </citation>
    <scope>NUCLEOTIDE SEQUENCE [LARGE SCALE GENOMIC DNA]</scope>
    <source>
        <strain evidence="3 4">CGMCC 1.8891</strain>
    </source>
</reference>
<evidence type="ECO:0000313" key="4">
    <source>
        <dbReference type="Proteomes" id="UP000183299"/>
    </source>
</evidence>
<sequence>MKHVRDHVKARLERVGVEALRTPSVAERFVSEALALAAEAGDTVRETEKARDRVLSLLRAIERAYDLRLGLAVKYTPPPPKSPLRRSNWAVAAHRACAIYRQLEDRLRSRRHKGEALAALIVLSAIMRGGLLRSEAWMSLWAGLSYGKPEIKRHKLLGKHVWIDLKINQHTEVRFYPDVVTLGLLARWSPVSLPRLPSPDRLLRRIQEVLVLPEFPKADAFAEAAFAPLEDQYAAGIPSVLFEAARGSFRAGSVPSEHWEGSLCGEVLDVPAALRRRKPVKSAEAALSLEESNRELRQILTTRRKGAHKITRAPVRAGLEELIAQAPPPIVRARALWCSSLLKKGCKVSTLQRYESAVGKTLSLAFGEADPARMSVEEIEARLYAVLEIPGALQDKMTGTCLCQFFRFTFYDPRLYWPEPDLRFPQMSRKGPPRRAVITGPQIRQALKGLKDEGPHRVAFLLAARGGLRLSDMEALRICDVDYSRKGVVRLHPTTEGDIKTGAGRRQVPVAQFLRPQELSSWERFVAHRRQTSSNHRVAFLSEDRSLLEAPRFDRIGFARLLGEQLGLRPHDLRHGALSNIALALLAPEADKVVCNLTGWNADCIRWMREEYSGRDPLNGTHQIARLAGHRQAETTFDTYIHLTDLALGLHIAAVRDERPAAEAASMTGLNRRSVGRKRSVVLEDLRLKVLKKLPVTEIKPGSQAVPVTPEPQDKTPKVTNIAPNFVVILSLAVKSGLNSLEIAEKYAVPLRAVNWLMECEARAPLGAIPRRKTDRHWVVRQADKAMGLEDPRGFVSEIRAMPHRKLTYSAPWPAKRWLSGMGRGVRTEATLYLASKDNPELWKGIKAERVSGPRTRLELVPMTPAGTNAMPFLRLVADIVERTLKLREIVVEVERDVRRLNLNNSGALRAFL</sequence>
<keyword evidence="1" id="KW-0233">DNA recombination</keyword>
<dbReference type="GO" id="GO:0003677">
    <property type="term" value="F:DNA binding"/>
    <property type="evidence" value="ECO:0007669"/>
    <property type="project" value="InterPro"/>
</dbReference>
<name>A0A1I3VCS1_9RHOB</name>
<keyword evidence="4" id="KW-1185">Reference proteome</keyword>
<dbReference type="InterPro" id="IPR011010">
    <property type="entry name" value="DNA_brk_join_enz"/>
</dbReference>
<dbReference type="Pfam" id="PF00589">
    <property type="entry name" value="Phage_integrase"/>
    <property type="match status" value="1"/>
</dbReference>
<dbReference type="GO" id="GO:0015074">
    <property type="term" value="P:DNA integration"/>
    <property type="evidence" value="ECO:0007669"/>
    <property type="project" value="InterPro"/>
</dbReference>
<accession>A0A1I3VCS1</accession>
<dbReference type="SUPFAM" id="SSF56349">
    <property type="entry name" value="DNA breaking-rejoining enzymes"/>
    <property type="match status" value="1"/>
</dbReference>